<dbReference type="EMBL" id="JAUESC010000004">
    <property type="protein sequence ID" value="KAK0596964.1"/>
    <property type="molecule type" value="Genomic_DNA"/>
</dbReference>
<reference evidence="1" key="1">
    <citation type="journal article" date="2022" name="Plant J.">
        <title>Strategies of tolerance reflected in two North American maple genomes.</title>
        <authorList>
            <person name="McEvoy S.L."/>
            <person name="Sezen U.U."/>
            <person name="Trouern-Trend A."/>
            <person name="McMahon S.M."/>
            <person name="Schaberg P.G."/>
            <person name="Yang J."/>
            <person name="Wegrzyn J.L."/>
            <person name="Swenson N.G."/>
        </authorList>
    </citation>
    <scope>NUCLEOTIDE SEQUENCE</scope>
    <source>
        <strain evidence="1">NS2018</strain>
    </source>
</reference>
<sequence length="109" mass="12518">MSSMFYGITFHDGSWNVMSCCGRRIMECEHVFLDCSTPRLISNHIVSSGTKKSYIVRAMLPSILPPSYKGTTIRYLYYIKSTLSARWLILDNGHTHWKSIKDPTEVVCH</sequence>
<keyword evidence="2" id="KW-1185">Reference proteome</keyword>
<comment type="caution">
    <text evidence="1">The sequence shown here is derived from an EMBL/GenBank/DDBJ whole genome shotgun (WGS) entry which is preliminary data.</text>
</comment>
<gene>
    <name evidence="1" type="ORF">LWI29_020572</name>
</gene>
<dbReference type="Proteomes" id="UP001168877">
    <property type="component" value="Unassembled WGS sequence"/>
</dbReference>
<dbReference type="InterPro" id="IPR014848">
    <property type="entry name" value="Rgp1"/>
</dbReference>
<protein>
    <submittedName>
        <fullName evidence="1">Uncharacterized protein</fullName>
    </submittedName>
</protein>
<accession>A0AA39VS70</accession>
<proteinExistence type="predicted"/>
<dbReference type="PANTHER" id="PTHR12507">
    <property type="entry name" value="REDUCED GROWTH PHENOTYPE 1 RGP1, YEAST -RELATED"/>
    <property type="match status" value="1"/>
</dbReference>
<reference evidence="1" key="2">
    <citation type="submission" date="2023-06" db="EMBL/GenBank/DDBJ databases">
        <authorList>
            <person name="Swenson N.G."/>
            <person name="Wegrzyn J.L."/>
            <person name="Mcevoy S.L."/>
        </authorList>
    </citation>
    <scope>NUCLEOTIDE SEQUENCE</scope>
    <source>
        <strain evidence="1">NS2018</strain>
        <tissue evidence="1">Leaf</tissue>
    </source>
</reference>
<organism evidence="1 2">
    <name type="scientific">Acer saccharum</name>
    <name type="common">Sugar maple</name>
    <dbReference type="NCBI Taxonomy" id="4024"/>
    <lineage>
        <taxon>Eukaryota</taxon>
        <taxon>Viridiplantae</taxon>
        <taxon>Streptophyta</taxon>
        <taxon>Embryophyta</taxon>
        <taxon>Tracheophyta</taxon>
        <taxon>Spermatophyta</taxon>
        <taxon>Magnoliopsida</taxon>
        <taxon>eudicotyledons</taxon>
        <taxon>Gunneridae</taxon>
        <taxon>Pentapetalae</taxon>
        <taxon>rosids</taxon>
        <taxon>malvids</taxon>
        <taxon>Sapindales</taxon>
        <taxon>Sapindaceae</taxon>
        <taxon>Hippocastanoideae</taxon>
        <taxon>Acereae</taxon>
        <taxon>Acer</taxon>
    </lineage>
</organism>
<evidence type="ECO:0000313" key="2">
    <source>
        <dbReference type="Proteomes" id="UP001168877"/>
    </source>
</evidence>
<dbReference type="AlphaFoldDB" id="A0AA39VS70"/>
<evidence type="ECO:0000313" key="1">
    <source>
        <dbReference type="EMBL" id="KAK0596964.1"/>
    </source>
</evidence>
<name>A0AA39VS70_ACESA</name>